<accession>A0A093TH20</accession>
<keyword evidence="2" id="KW-0346">Stress response</keyword>
<keyword evidence="3" id="KW-0175">Coiled coil</keyword>
<name>A0A093TH20_9GAMM</name>
<reference evidence="6 7" key="1">
    <citation type="submission" date="2014-08" db="EMBL/GenBank/DDBJ databases">
        <title>Genome sequences of NCPPB Pectobacterium isolates.</title>
        <authorList>
            <person name="Glover R.H."/>
            <person name="Sapp M."/>
            <person name="Elphinstone J."/>
        </authorList>
    </citation>
    <scope>NUCLEOTIDE SEQUENCE [LARGE SCALE GENOMIC DNA]</scope>
    <source>
        <strain evidence="5 6">NCPPB 2793</strain>
        <strain evidence="4 7">NCPPB 2795</strain>
    </source>
</reference>
<dbReference type="eggNOG" id="ENOG50345A7">
    <property type="taxonomic scope" value="Bacteria"/>
</dbReference>
<dbReference type="AlphaFoldDB" id="A0A093TH20"/>
<dbReference type="Proteomes" id="UP000032869">
    <property type="component" value="Unassembled WGS sequence"/>
</dbReference>
<keyword evidence="1" id="KW-0963">Cytoplasm</keyword>
<dbReference type="Proteomes" id="UP000032874">
    <property type="component" value="Unassembled WGS sequence"/>
</dbReference>
<evidence type="ECO:0000313" key="7">
    <source>
        <dbReference type="Proteomes" id="UP000032874"/>
    </source>
</evidence>
<evidence type="ECO:0000313" key="4">
    <source>
        <dbReference type="EMBL" id="KFX02441.1"/>
    </source>
</evidence>
<dbReference type="EMBL" id="JQHL01000001">
    <property type="protein sequence ID" value="KFX21751.1"/>
    <property type="molecule type" value="Genomic_DNA"/>
</dbReference>
<dbReference type="NCBIfam" id="NF007598">
    <property type="entry name" value="PRK10244.1"/>
    <property type="match status" value="1"/>
</dbReference>
<dbReference type="EMBL" id="JQHM01000014">
    <property type="protein sequence ID" value="KFX02441.1"/>
    <property type="molecule type" value="Genomic_DNA"/>
</dbReference>
<comment type="caution">
    <text evidence="4">The sequence shown here is derived from an EMBL/GenBank/DDBJ whole genome shotgun (WGS) entry which is preliminary data.</text>
</comment>
<dbReference type="RefSeq" id="WP_039298607.1">
    <property type="nucleotide sequence ID" value="NZ_JAODTE010000009.1"/>
</dbReference>
<gene>
    <name evidence="5" type="ORF">JV35_00920</name>
    <name evidence="4" type="ORF">KP22_18265</name>
</gene>
<dbReference type="GO" id="GO:0005737">
    <property type="term" value="C:cytoplasm"/>
    <property type="evidence" value="ECO:0007669"/>
    <property type="project" value="InterPro"/>
</dbReference>
<dbReference type="Pfam" id="PF10796">
    <property type="entry name" value="Anti-adapt_IraP"/>
    <property type="match status" value="1"/>
</dbReference>
<evidence type="ECO:0000256" key="3">
    <source>
        <dbReference type="ARBA" id="ARBA00023054"/>
    </source>
</evidence>
<dbReference type="OrthoDB" id="6418864at2"/>
<dbReference type="InterPro" id="IPR019732">
    <property type="entry name" value="SigmaS_Anti-adapt_IraP"/>
</dbReference>
<evidence type="ECO:0000256" key="1">
    <source>
        <dbReference type="ARBA" id="ARBA00022490"/>
    </source>
</evidence>
<evidence type="ECO:0000256" key="2">
    <source>
        <dbReference type="ARBA" id="ARBA00023016"/>
    </source>
</evidence>
<protein>
    <submittedName>
        <fullName evidence="4">Anti-adapter protein</fullName>
    </submittedName>
</protein>
<evidence type="ECO:0000313" key="5">
    <source>
        <dbReference type="EMBL" id="KFX21751.1"/>
    </source>
</evidence>
<proteinExistence type="predicted"/>
<keyword evidence="6" id="KW-1185">Reference proteome</keyword>
<organism evidence="4 7">
    <name type="scientific">Pectobacterium betavasculorum</name>
    <dbReference type="NCBI Taxonomy" id="55207"/>
    <lineage>
        <taxon>Bacteria</taxon>
        <taxon>Pseudomonadati</taxon>
        <taxon>Pseudomonadota</taxon>
        <taxon>Gammaproteobacteria</taxon>
        <taxon>Enterobacterales</taxon>
        <taxon>Pectobacteriaceae</taxon>
        <taxon>Pectobacterium</taxon>
    </lineage>
</organism>
<sequence>MNNILSHLLIKLAEKEVGEKALNAKVESLEMLISAIVSTLDDSKINELNRKIESVVADASRRKDQHNYLALELLAKNINRITTVSLRE</sequence>
<evidence type="ECO:0000313" key="6">
    <source>
        <dbReference type="Proteomes" id="UP000032869"/>
    </source>
</evidence>